<dbReference type="Proteomes" id="UP001215598">
    <property type="component" value="Unassembled WGS sequence"/>
</dbReference>
<organism evidence="1 2">
    <name type="scientific">Mycena metata</name>
    <dbReference type="NCBI Taxonomy" id="1033252"/>
    <lineage>
        <taxon>Eukaryota</taxon>
        <taxon>Fungi</taxon>
        <taxon>Dikarya</taxon>
        <taxon>Basidiomycota</taxon>
        <taxon>Agaricomycotina</taxon>
        <taxon>Agaricomycetes</taxon>
        <taxon>Agaricomycetidae</taxon>
        <taxon>Agaricales</taxon>
        <taxon>Marasmiineae</taxon>
        <taxon>Mycenaceae</taxon>
        <taxon>Mycena</taxon>
    </lineage>
</organism>
<keyword evidence="2" id="KW-1185">Reference proteome</keyword>
<reference evidence="1" key="1">
    <citation type="submission" date="2023-03" db="EMBL/GenBank/DDBJ databases">
        <title>Massive genome expansion in bonnet fungi (Mycena s.s.) driven by repeated elements and novel gene families across ecological guilds.</title>
        <authorList>
            <consortium name="Lawrence Berkeley National Laboratory"/>
            <person name="Harder C.B."/>
            <person name="Miyauchi S."/>
            <person name="Viragh M."/>
            <person name="Kuo A."/>
            <person name="Thoen E."/>
            <person name="Andreopoulos B."/>
            <person name="Lu D."/>
            <person name="Skrede I."/>
            <person name="Drula E."/>
            <person name="Henrissat B."/>
            <person name="Morin E."/>
            <person name="Kohler A."/>
            <person name="Barry K."/>
            <person name="LaButti K."/>
            <person name="Morin E."/>
            <person name="Salamov A."/>
            <person name="Lipzen A."/>
            <person name="Mereny Z."/>
            <person name="Hegedus B."/>
            <person name="Baldrian P."/>
            <person name="Stursova M."/>
            <person name="Weitz H."/>
            <person name="Taylor A."/>
            <person name="Grigoriev I.V."/>
            <person name="Nagy L.G."/>
            <person name="Martin F."/>
            <person name="Kauserud H."/>
        </authorList>
    </citation>
    <scope>NUCLEOTIDE SEQUENCE</scope>
    <source>
        <strain evidence="1">CBHHK182m</strain>
    </source>
</reference>
<evidence type="ECO:0000313" key="2">
    <source>
        <dbReference type="Proteomes" id="UP001215598"/>
    </source>
</evidence>
<protein>
    <submittedName>
        <fullName evidence="1">Uncharacterized protein</fullName>
    </submittedName>
</protein>
<comment type="caution">
    <text evidence="1">The sequence shown here is derived from an EMBL/GenBank/DDBJ whole genome shotgun (WGS) entry which is preliminary data.</text>
</comment>
<dbReference type="EMBL" id="JARKIB010000277">
    <property type="protein sequence ID" value="KAJ7717405.1"/>
    <property type="molecule type" value="Genomic_DNA"/>
</dbReference>
<accession>A0AAD7MHC4</accession>
<name>A0AAD7MHC4_9AGAR</name>
<sequence length="270" mass="29900">MKPHLLPRTKFSSWNISWVAAAYKFYLLVVVEPQPRSPPWYRTQIRCIAPRPHPAQFHSAGAAANWFEQKGGEKGGEGLTDYTAGTSCHTVTSGNEQWQLAPTLLHRDVATVYGPVSAEGESYTPRDTNVQPPRQETCAPLLQAVPSHILASTPTPRRRVEKAPSSLLGKRVCAEPPRKAKRGARAGGLVPTWISTPTLRRLPPNVRMLSHSLVSLPCPYVPIHTCPNSVYGTLVENVRAPREVKPTWSAESKGPEHFEHLEYVLEPKSN</sequence>
<gene>
    <name evidence="1" type="ORF">B0H16DRAFT_1799319</name>
</gene>
<dbReference type="AlphaFoldDB" id="A0AAD7MHC4"/>
<evidence type="ECO:0000313" key="1">
    <source>
        <dbReference type="EMBL" id="KAJ7717405.1"/>
    </source>
</evidence>
<proteinExistence type="predicted"/>